<dbReference type="InterPro" id="IPR049680">
    <property type="entry name" value="FLVCR1-2_SLC49-like"/>
</dbReference>
<evidence type="ECO:0000256" key="4">
    <source>
        <dbReference type="ARBA" id="ARBA00023136"/>
    </source>
</evidence>
<dbReference type="InterPro" id="IPR011701">
    <property type="entry name" value="MFS"/>
</dbReference>
<dbReference type="Gene3D" id="1.20.1250.20">
    <property type="entry name" value="MFS general substrate transporter like domains"/>
    <property type="match status" value="1"/>
</dbReference>
<dbReference type="GO" id="GO:0022857">
    <property type="term" value="F:transmembrane transporter activity"/>
    <property type="evidence" value="ECO:0007669"/>
    <property type="project" value="InterPro"/>
</dbReference>
<evidence type="ECO:0000256" key="2">
    <source>
        <dbReference type="ARBA" id="ARBA00022692"/>
    </source>
</evidence>
<dbReference type="PANTHER" id="PTHR10924:SF6">
    <property type="entry name" value="SOLUTE CARRIER FAMILY 49 MEMBER A3"/>
    <property type="match status" value="1"/>
</dbReference>
<dbReference type="Proteomes" id="UP000030703">
    <property type="component" value="Unassembled WGS sequence"/>
</dbReference>
<dbReference type="InterPro" id="IPR036259">
    <property type="entry name" value="MFS_trans_sf"/>
</dbReference>
<dbReference type="SUPFAM" id="SSF103473">
    <property type="entry name" value="MFS general substrate transporter"/>
    <property type="match status" value="1"/>
</dbReference>
<evidence type="ECO:0000256" key="6">
    <source>
        <dbReference type="SAM" id="Phobius"/>
    </source>
</evidence>
<keyword evidence="4 6" id="KW-0472">Membrane</keyword>
<protein>
    <recommendedName>
        <fullName evidence="8">Major facilitator superfamily (MFS) profile domain-containing protein</fullName>
    </recommendedName>
</protein>
<sequence length="469" mass="50364">MKTQEVKVADGAALATVDTTASVRNGITEEQSITPKVYKRRFVGMVVLFALNLCSALAWIDMASVVDYASEHFSTSTSRINWFSTSFLFVAPAANWPASITSRKSVKLSMMISSGLMITGTWIMYGGTYLKSFGLAIFGHCIIAASQSFTIILPAPYSEAWFVSGSRATATAVSSLANILGGTVGQFIMTAWVKSAKDVTSGILYQSILLSAVACTVVFVPAKPPTPPGVAAKHERSISYQQELQTLFTRIEFYLIGYPFAMLSGIFNTMSFLIFQMCMPYGFTVNQCVIAGCLIIVPGLATSLLASRAADMYRCHKWVLKTLAVVMGAGFLAFVWVPPSGSIAFLYSICVVISIGVVGSGPIAVEFVAEVVYPLGPELAIAIMWAMGQLLGGVLTIGEGYMTDASGGLQHGVYLQTALALCCLPLTLSLGLWGRHHHVQLRRTGAEEAEQRLELRDAAETIPTSESIV</sequence>
<evidence type="ECO:0000256" key="3">
    <source>
        <dbReference type="ARBA" id="ARBA00022989"/>
    </source>
</evidence>
<reference evidence="7" key="1">
    <citation type="submission" date="2012-04" db="EMBL/GenBank/DDBJ databases">
        <title>The Genome Sequence of Fusarium oxysporum melonis.</title>
        <authorList>
            <consortium name="The Broad Institute Genome Sequencing Platform"/>
            <person name="Ma L.-J."/>
            <person name="Gale L.R."/>
            <person name="Schwartz D.C."/>
            <person name="Zhou S."/>
            <person name="Corby-Kistler H."/>
            <person name="Young S.K."/>
            <person name="Zeng Q."/>
            <person name="Gargeya S."/>
            <person name="Fitzgerald M."/>
            <person name="Haas B."/>
            <person name="Abouelleil A."/>
            <person name="Alvarado L."/>
            <person name="Arachchi H.M."/>
            <person name="Berlin A."/>
            <person name="Brown A."/>
            <person name="Chapman S.B."/>
            <person name="Chen Z."/>
            <person name="Dunbar C."/>
            <person name="Freedman E."/>
            <person name="Gearin G."/>
            <person name="Goldberg J."/>
            <person name="Griggs A."/>
            <person name="Gujja S."/>
            <person name="Heiman D."/>
            <person name="Howarth C."/>
            <person name="Larson L."/>
            <person name="Lui A."/>
            <person name="MacDonald P.J.P."/>
            <person name="Montmayeur A."/>
            <person name="Murphy C."/>
            <person name="Neiman D."/>
            <person name="Pearson M."/>
            <person name="Priest M."/>
            <person name="Roberts A."/>
            <person name="Saif S."/>
            <person name="Shea T."/>
            <person name="Shenoy N."/>
            <person name="Sisk P."/>
            <person name="Stolte C."/>
            <person name="Sykes S."/>
            <person name="Wortman J."/>
            <person name="Nusbaum C."/>
            <person name="Birren B."/>
        </authorList>
    </citation>
    <scope>NUCLEOTIDE SEQUENCE</scope>
    <source>
        <strain evidence="7">26406</strain>
    </source>
</reference>
<evidence type="ECO:0008006" key="8">
    <source>
        <dbReference type="Google" id="ProtNLM"/>
    </source>
</evidence>
<keyword evidence="2 6" id="KW-0812">Transmembrane</keyword>
<dbReference type="VEuPathDB" id="FungiDB:FOMG_13275"/>
<feature type="transmembrane region" description="Helical" evidence="6">
    <location>
        <begin position="379"/>
        <end position="401"/>
    </location>
</feature>
<feature type="transmembrane region" description="Helical" evidence="6">
    <location>
        <begin position="169"/>
        <end position="191"/>
    </location>
</feature>
<feature type="transmembrane region" description="Helical" evidence="6">
    <location>
        <begin position="203"/>
        <end position="222"/>
    </location>
</feature>
<feature type="transmembrane region" description="Helical" evidence="6">
    <location>
        <begin position="80"/>
        <end position="96"/>
    </location>
</feature>
<dbReference type="PANTHER" id="PTHR10924">
    <property type="entry name" value="MAJOR FACILITATOR SUPERFAMILY PROTEIN-RELATED"/>
    <property type="match status" value="1"/>
</dbReference>
<gene>
    <name evidence="7" type="ORF">FOMG_13275</name>
</gene>
<evidence type="ECO:0000256" key="1">
    <source>
        <dbReference type="ARBA" id="ARBA00004141"/>
    </source>
</evidence>
<dbReference type="AlphaFoldDB" id="W9ZF64"/>
<dbReference type="EMBL" id="JH659340">
    <property type="protein sequence ID" value="EXK30469.1"/>
    <property type="molecule type" value="Genomic_DNA"/>
</dbReference>
<feature type="transmembrane region" description="Helical" evidence="6">
    <location>
        <begin position="343"/>
        <end position="367"/>
    </location>
</feature>
<feature type="transmembrane region" description="Helical" evidence="6">
    <location>
        <begin position="42"/>
        <end position="60"/>
    </location>
</feature>
<reference evidence="7" key="2">
    <citation type="submission" date="2012-05" db="EMBL/GenBank/DDBJ databases">
        <title>Annotation of the Genome Sequence of Fusarium oxysporum f. sp. melonis 26406.</title>
        <authorList>
            <consortium name="The Broad Institute Genomics Platform"/>
            <person name="Ma L.-J."/>
            <person name="Corby-Kistler H."/>
            <person name="Broz K."/>
            <person name="Gale L.R."/>
            <person name="Jonkers W."/>
            <person name="O'Donnell K."/>
            <person name="Ploetz R."/>
            <person name="Steinberg C."/>
            <person name="Schwartz D.C."/>
            <person name="VanEtten H."/>
            <person name="Zhou S."/>
            <person name="Young S.K."/>
            <person name="Zeng Q."/>
            <person name="Gargeya S."/>
            <person name="Fitzgerald M."/>
            <person name="Abouelleil A."/>
            <person name="Alvarado L."/>
            <person name="Chapman S.B."/>
            <person name="Gainer-Dewar J."/>
            <person name="Goldberg J."/>
            <person name="Griggs A."/>
            <person name="Gujja S."/>
            <person name="Hansen M."/>
            <person name="Howarth C."/>
            <person name="Imamovic A."/>
            <person name="Ireland A."/>
            <person name="Larimer J."/>
            <person name="McCowan C."/>
            <person name="Murphy C."/>
            <person name="Pearson M."/>
            <person name="Poon T.W."/>
            <person name="Priest M."/>
            <person name="Roberts A."/>
            <person name="Saif S."/>
            <person name="Shea T."/>
            <person name="Sykes S."/>
            <person name="Wortman J."/>
            <person name="Nusbaum C."/>
            <person name="Birren B."/>
        </authorList>
    </citation>
    <scope>NUCLEOTIDE SEQUENCE</scope>
    <source>
        <strain evidence="7">26406</strain>
    </source>
</reference>
<dbReference type="GO" id="GO:0016020">
    <property type="term" value="C:membrane"/>
    <property type="evidence" value="ECO:0007669"/>
    <property type="project" value="UniProtKB-SubCell"/>
</dbReference>
<comment type="subcellular location">
    <subcellularLocation>
        <location evidence="1">Membrane</location>
        <topology evidence="1">Multi-pass membrane protein</topology>
    </subcellularLocation>
</comment>
<organism evidence="7">
    <name type="scientific">Fusarium oxysporum f. sp. melonis 26406</name>
    <dbReference type="NCBI Taxonomy" id="1089452"/>
    <lineage>
        <taxon>Eukaryota</taxon>
        <taxon>Fungi</taxon>
        <taxon>Dikarya</taxon>
        <taxon>Ascomycota</taxon>
        <taxon>Pezizomycotina</taxon>
        <taxon>Sordariomycetes</taxon>
        <taxon>Hypocreomycetidae</taxon>
        <taxon>Hypocreales</taxon>
        <taxon>Nectriaceae</taxon>
        <taxon>Fusarium</taxon>
        <taxon>Fusarium oxysporum species complex</taxon>
    </lineage>
</organism>
<feature type="transmembrane region" description="Helical" evidence="6">
    <location>
        <begin position="253"/>
        <end position="275"/>
    </location>
</feature>
<keyword evidence="5" id="KW-0325">Glycoprotein</keyword>
<feature type="transmembrane region" description="Helical" evidence="6">
    <location>
        <begin position="137"/>
        <end position="157"/>
    </location>
</feature>
<dbReference type="HOGENOM" id="CLU_023132_2_1_1"/>
<accession>W9ZF64</accession>
<feature type="transmembrane region" description="Helical" evidence="6">
    <location>
        <begin position="281"/>
        <end position="306"/>
    </location>
</feature>
<feature type="transmembrane region" description="Helical" evidence="6">
    <location>
        <begin position="413"/>
        <end position="433"/>
    </location>
</feature>
<evidence type="ECO:0000313" key="7">
    <source>
        <dbReference type="EMBL" id="EXK30469.1"/>
    </source>
</evidence>
<proteinExistence type="predicted"/>
<name>W9ZF64_FUSOX</name>
<dbReference type="Pfam" id="PF07690">
    <property type="entry name" value="MFS_1"/>
    <property type="match status" value="1"/>
</dbReference>
<dbReference type="OrthoDB" id="422206at2759"/>
<feature type="transmembrane region" description="Helical" evidence="6">
    <location>
        <begin position="318"/>
        <end position="337"/>
    </location>
</feature>
<keyword evidence="3 6" id="KW-1133">Transmembrane helix</keyword>
<feature type="transmembrane region" description="Helical" evidence="6">
    <location>
        <begin position="108"/>
        <end position="125"/>
    </location>
</feature>
<evidence type="ECO:0000256" key="5">
    <source>
        <dbReference type="ARBA" id="ARBA00023180"/>
    </source>
</evidence>